<evidence type="ECO:0000259" key="1">
    <source>
        <dbReference type="Pfam" id="PF05050"/>
    </source>
</evidence>
<dbReference type="SUPFAM" id="SSF53335">
    <property type="entry name" value="S-adenosyl-L-methionine-dependent methyltransferases"/>
    <property type="match status" value="1"/>
</dbReference>
<organism evidence="2 3">
    <name type="scientific">Xanthobacter dioxanivorans</name>
    <dbReference type="NCBI Taxonomy" id="2528964"/>
    <lineage>
        <taxon>Bacteria</taxon>
        <taxon>Pseudomonadati</taxon>
        <taxon>Pseudomonadota</taxon>
        <taxon>Alphaproteobacteria</taxon>
        <taxon>Hyphomicrobiales</taxon>
        <taxon>Xanthobacteraceae</taxon>
        <taxon>Xanthobacter</taxon>
    </lineage>
</organism>
<evidence type="ECO:0000313" key="3">
    <source>
        <dbReference type="Proteomes" id="UP000596427"/>
    </source>
</evidence>
<dbReference type="Proteomes" id="UP000596427">
    <property type="component" value="Chromosome"/>
</dbReference>
<evidence type="ECO:0000313" key="2">
    <source>
        <dbReference type="EMBL" id="QRG07712.1"/>
    </source>
</evidence>
<dbReference type="InterPro" id="IPR052514">
    <property type="entry name" value="SAM-dependent_MTase"/>
</dbReference>
<dbReference type="InterPro" id="IPR006342">
    <property type="entry name" value="FkbM_mtfrase"/>
</dbReference>
<gene>
    <name evidence="2" type="ORF">EZH22_04800</name>
</gene>
<dbReference type="InterPro" id="IPR029063">
    <property type="entry name" value="SAM-dependent_MTases_sf"/>
</dbReference>
<protein>
    <submittedName>
        <fullName evidence="2">FkbM family methyltransferase</fullName>
    </submittedName>
</protein>
<dbReference type="NCBIfam" id="TIGR01444">
    <property type="entry name" value="fkbM_fam"/>
    <property type="match status" value="1"/>
</dbReference>
<dbReference type="AlphaFoldDB" id="A0A974PQ70"/>
<keyword evidence="2" id="KW-0489">Methyltransferase</keyword>
<dbReference type="GO" id="GO:0008168">
    <property type="term" value="F:methyltransferase activity"/>
    <property type="evidence" value="ECO:0007669"/>
    <property type="project" value="UniProtKB-KW"/>
</dbReference>
<dbReference type="KEGG" id="xdi:EZH22_04800"/>
<keyword evidence="2" id="KW-0808">Transferase</keyword>
<keyword evidence="3" id="KW-1185">Reference proteome</keyword>
<dbReference type="PANTHER" id="PTHR34203:SF15">
    <property type="entry name" value="SLL1173 PROTEIN"/>
    <property type="match status" value="1"/>
</dbReference>
<feature type="domain" description="Methyltransferase FkbM" evidence="1">
    <location>
        <begin position="54"/>
        <end position="212"/>
    </location>
</feature>
<proteinExistence type="predicted"/>
<name>A0A974PQ70_9HYPH</name>
<dbReference type="Pfam" id="PF05050">
    <property type="entry name" value="Methyltransf_21"/>
    <property type="match status" value="1"/>
</dbReference>
<dbReference type="PANTHER" id="PTHR34203">
    <property type="entry name" value="METHYLTRANSFERASE, FKBM FAMILY PROTEIN"/>
    <property type="match status" value="1"/>
</dbReference>
<accession>A0A974PQ70</accession>
<dbReference type="Gene3D" id="3.40.50.150">
    <property type="entry name" value="Vaccinia Virus protein VP39"/>
    <property type="match status" value="1"/>
</dbReference>
<reference evidence="2 3" key="1">
    <citation type="submission" date="2020-10" db="EMBL/GenBank/DDBJ databases">
        <title>Degradation of 1,4-Dioxane by Xanthobacter sp. YN2, via a Novel Group-2 Soluble Di-Iron Monooxygenase.</title>
        <authorList>
            <person name="Ma F."/>
            <person name="Wang Y."/>
            <person name="Yang J."/>
            <person name="Guo H."/>
            <person name="Su D."/>
            <person name="Yu L."/>
        </authorList>
    </citation>
    <scope>NUCLEOTIDE SEQUENCE [LARGE SCALE GENOMIC DNA]</scope>
    <source>
        <strain evidence="2 3">YN2</strain>
    </source>
</reference>
<sequence length="272" mass="29763">MGRVLTTFKGIIENRMPRVFAFVCPWIDEHVARDPASEIGLLPMLVAQGDTVCDIGANRGLFTYWLLKAGARVFAFEPNPRLASILRLRFPEELASGQLRLFETALGSGSGEAVLRIPQDMSPLATIDGNLANDMHGPVDDVRVTLARLDACVDADVSFIKLDVEGYENKVLEGAAGVLRASRPTLLIEAEERHRPGAVAAVMRILEPLGYQGFFRLGGRMQPIAAFDPAIHQALHALVPDGSRPRRGAVYVNNFLFSARPAVTGHLRRWTA</sequence>
<dbReference type="GO" id="GO:0032259">
    <property type="term" value="P:methylation"/>
    <property type="evidence" value="ECO:0007669"/>
    <property type="project" value="UniProtKB-KW"/>
</dbReference>
<dbReference type="EMBL" id="CP063362">
    <property type="protein sequence ID" value="QRG07712.1"/>
    <property type="molecule type" value="Genomic_DNA"/>
</dbReference>